<dbReference type="EMBL" id="CP026995">
    <property type="protein sequence ID" value="QLH06582.1"/>
    <property type="molecule type" value="Genomic_DNA"/>
</dbReference>
<reference evidence="3 4" key="1">
    <citation type="submission" date="2018-02" db="EMBL/GenBank/DDBJ databases">
        <title>Complete genome of Nitrosopumilus ureaphilus PS0.</title>
        <authorList>
            <person name="Qin W."/>
            <person name="Zheng Y."/>
            <person name="Stahl D.A."/>
        </authorList>
    </citation>
    <scope>NUCLEOTIDE SEQUENCE [LARGE SCALE GENOMIC DNA]</scope>
    <source>
        <strain evidence="3 4">PS0</strain>
    </source>
</reference>
<dbReference type="AlphaFoldDB" id="A0A7D5RAZ1"/>
<dbReference type="Gene3D" id="1.10.150.130">
    <property type="match status" value="1"/>
</dbReference>
<evidence type="ECO:0000313" key="3">
    <source>
        <dbReference type="EMBL" id="QLH06582.1"/>
    </source>
</evidence>
<dbReference type="InterPro" id="IPR010998">
    <property type="entry name" value="Integrase_recombinase_N"/>
</dbReference>
<keyword evidence="2" id="KW-0233">DNA recombination</keyword>
<keyword evidence="4" id="KW-1185">Reference proteome</keyword>
<proteinExistence type="predicted"/>
<evidence type="ECO:0000256" key="2">
    <source>
        <dbReference type="ARBA" id="ARBA00023172"/>
    </source>
</evidence>
<evidence type="ECO:0000313" key="4">
    <source>
        <dbReference type="Proteomes" id="UP000509478"/>
    </source>
</evidence>
<protein>
    <submittedName>
        <fullName evidence="3">Integrase</fullName>
    </submittedName>
</protein>
<dbReference type="InterPro" id="IPR011010">
    <property type="entry name" value="DNA_brk_join_enz"/>
</dbReference>
<evidence type="ECO:0000256" key="1">
    <source>
        <dbReference type="ARBA" id="ARBA00023125"/>
    </source>
</evidence>
<keyword evidence="1" id="KW-0238">DNA-binding</keyword>
<accession>A0A7D5RAZ1</accession>
<dbReference type="KEGG" id="nue:C5F50_05495"/>
<dbReference type="SUPFAM" id="SSF56349">
    <property type="entry name" value="DNA breaking-rejoining enzymes"/>
    <property type="match status" value="1"/>
</dbReference>
<sequence>MGNLPKLSDLQEKSDYEKERNIPNYLTKIQHKAKGTIKNISSYLTRFDNYLVETYHKPNETVFSEILAYSEDKRYRVIFDILQDYANYLGTKENHVGTNKISAGYVRHSISTIRNYLRFFGFKITKEDLTDNVTLPRIIEEERVPLVREKLQSLTNEVTGNRRIMYFVMTSSGLRINEVIRLRKRDFILDEYDRVMVKVSAQISKTRKPRITFISRESERLLRPILDKINDNDCPFNQKNRQWENHRHQEELVFERIRKKLGYNDRYESGVHHISLTDSFRSWFVTKCNRIDFGFGHALAGHETYMKRYDRMSTKEKVDFYIKAEKTLQVNSYLDDEKNEKIQEVYLNRISDLENEMNSIRELLKRKTV</sequence>
<dbReference type="InterPro" id="IPR013762">
    <property type="entry name" value="Integrase-like_cat_sf"/>
</dbReference>
<dbReference type="GO" id="GO:0006310">
    <property type="term" value="P:DNA recombination"/>
    <property type="evidence" value="ECO:0007669"/>
    <property type="project" value="UniProtKB-KW"/>
</dbReference>
<organism evidence="3 4">
    <name type="scientific">Nitrosopumilus ureiphilus</name>
    <dbReference type="NCBI Taxonomy" id="1470067"/>
    <lineage>
        <taxon>Archaea</taxon>
        <taxon>Nitrososphaerota</taxon>
        <taxon>Nitrososphaeria</taxon>
        <taxon>Nitrosopumilales</taxon>
        <taxon>Nitrosopumilaceae</taxon>
        <taxon>Nitrosopumilus</taxon>
    </lineage>
</organism>
<dbReference type="Gene3D" id="1.10.443.10">
    <property type="entry name" value="Intergrase catalytic core"/>
    <property type="match status" value="1"/>
</dbReference>
<name>A0A7D5RAZ1_9ARCH</name>
<dbReference type="Proteomes" id="UP000509478">
    <property type="component" value="Chromosome"/>
</dbReference>
<dbReference type="GO" id="GO:0003677">
    <property type="term" value="F:DNA binding"/>
    <property type="evidence" value="ECO:0007669"/>
    <property type="project" value="UniProtKB-KW"/>
</dbReference>
<gene>
    <name evidence="3" type="ORF">C5F50_05495</name>
</gene>
<dbReference type="GO" id="GO:0015074">
    <property type="term" value="P:DNA integration"/>
    <property type="evidence" value="ECO:0007669"/>
    <property type="project" value="InterPro"/>
</dbReference>